<dbReference type="SUPFAM" id="SSF82657">
    <property type="entry name" value="BolA-like"/>
    <property type="match status" value="1"/>
</dbReference>
<reference evidence="2 3" key="1">
    <citation type="submission" date="2016-07" db="EMBL/GenBank/DDBJ databases">
        <title>Pervasive Adenine N6-methylation of Active Genes in Fungi.</title>
        <authorList>
            <consortium name="DOE Joint Genome Institute"/>
            <person name="Mondo S.J."/>
            <person name="Dannebaum R.O."/>
            <person name="Kuo R.C."/>
            <person name="Labutti K."/>
            <person name="Haridas S."/>
            <person name="Kuo A."/>
            <person name="Salamov A."/>
            <person name="Ahrendt S.R."/>
            <person name="Lipzen A."/>
            <person name="Sullivan W."/>
            <person name="Andreopoulos W.B."/>
            <person name="Clum A."/>
            <person name="Lindquist E."/>
            <person name="Daum C."/>
            <person name="Ramamoorthy G.K."/>
            <person name="Gryganskyi A."/>
            <person name="Culley D."/>
            <person name="Magnuson J.K."/>
            <person name="James T.Y."/>
            <person name="O'Malley M.A."/>
            <person name="Stajich J.E."/>
            <person name="Spatafora J.W."/>
            <person name="Visel A."/>
            <person name="Grigoriev I.V."/>
        </authorList>
    </citation>
    <scope>NUCLEOTIDE SEQUENCE [LARGE SCALE GENOMIC DNA]</scope>
    <source>
        <strain evidence="2 3">CBS 931.73</strain>
    </source>
</reference>
<comment type="caution">
    <text evidence="2">The sequence shown here is derived from an EMBL/GenBank/DDBJ whole genome shotgun (WGS) entry which is preliminary data.</text>
</comment>
<accession>A0A1Y1YMC2</accession>
<dbReference type="GO" id="GO:0051604">
    <property type="term" value="P:protein maturation"/>
    <property type="evidence" value="ECO:0007669"/>
    <property type="project" value="InterPro"/>
</dbReference>
<evidence type="ECO:0000256" key="1">
    <source>
        <dbReference type="RuleBase" id="RU003860"/>
    </source>
</evidence>
<keyword evidence="3" id="KW-1185">Reference proteome</keyword>
<name>A0A1Y1YMC2_9FUNG</name>
<gene>
    <name evidence="2" type="ORF">K493DRAFT_280125</name>
</gene>
<protein>
    <submittedName>
        <fullName evidence="2">Bola domain-containing protein</fullName>
    </submittedName>
</protein>
<dbReference type="Gene3D" id="3.30.300.90">
    <property type="entry name" value="BolA-like"/>
    <property type="match status" value="1"/>
</dbReference>
<dbReference type="Proteomes" id="UP000193498">
    <property type="component" value="Unassembled WGS sequence"/>
</dbReference>
<dbReference type="GO" id="GO:0005829">
    <property type="term" value="C:cytosol"/>
    <property type="evidence" value="ECO:0007669"/>
    <property type="project" value="TreeGrafter"/>
</dbReference>
<dbReference type="PANTHER" id="PTHR12735">
    <property type="entry name" value="BOLA-LIKE PROTEIN-RELATED"/>
    <property type="match status" value="1"/>
</dbReference>
<dbReference type="PANTHER" id="PTHR12735:SF27">
    <property type="entry name" value="BOLA-LIKE PROTEIN 2"/>
    <property type="match status" value="1"/>
</dbReference>
<dbReference type="GO" id="GO:0006879">
    <property type="term" value="P:intracellular iron ion homeostasis"/>
    <property type="evidence" value="ECO:0007669"/>
    <property type="project" value="InterPro"/>
</dbReference>
<comment type="similarity">
    <text evidence="1">Belongs to the BolA/IbaG family.</text>
</comment>
<dbReference type="InParanoid" id="A0A1Y1YMC2"/>
<dbReference type="OrthoDB" id="4983at2759"/>
<sequence>MSITEEVLQQALLERLEAEYVDVVDISGGCGQSFEVVIVSSKFEGKPPLQRHRLVNEAIKEEISQVHAITQKTYTPAQWAKIQQQQ</sequence>
<dbReference type="InterPro" id="IPR036065">
    <property type="entry name" value="BolA-like_sf"/>
</dbReference>
<dbReference type="InterPro" id="IPR002634">
    <property type="entry name" value="BolA"/>
</dbReference>
<dbReference type="AlphaFoldDB" id="A0A1Y1YMC2"/>
<dbReference type="InterPro" id="IPR045115">
    <property type="entry name" value="BOL2"/>
</dbReference>
<dbReference type="Pfam" id="PF01722">
    <property type="entry name" value="BolA"/>
    <property type="match status" value="1"/>
</dbReference>
<dbReference type="STRING" id="1314790.A0A1Y1YMC2"/>
<proteinExistence type="inferred from homology"/>
<evidence type="ECO:0000313" key="2">
    <source>
        <dbReference type="EMBL" id="ORX98906.1"/>
    </source>
</evidence>
<dbReference type="PIRSF" id="PIRSF003113">
    <property type="entry name" value="BolA"/>
    <property type="match status" value="1"/>
</dbReference>
<dbReference type="GO" id="GO:0051537">
    <property type="term" value="F:2 iron, 2 sulfur cluster binding"/>
    <property type="evidence" value="ECO:0007669"/>
    <property type="project" value="InterPro"/>
</dbReference>
<evidence type="ECO:0000313" key="3">
    <source>
        <dbReference type="Proteomes" id="UP000193498"/>
    </source>
</evidence>
<dbReference type="EMBL" id="MCFE01000105">
    <property type="protein sequence ID" value="ORX98906.1"/>
    <property type="molecule type" value="Genomic_DNA"/>
</dbReference>
<dbReference type="GO" id="GO:0005634">
    <property type="term" value="C:nucleus"/>
    <property type="evidence" value="ECO:0007669"/>
    <property type="project" value="TreeGrafter"/>
</dbReference>
<organism evidence="2 3">
    <name type="scientific">Basidiobolus meristosporus CBS 931.73</name>
    <dbReference type="NCBI Taxonomy" id="1314790"/>
    <lineage>
        <taxon>Eukaryota</taxon>
        <taxon>Fungi</taxon>
        <taxon>Fungi incertae sedis</taxon>
        <taxon>Zoopagomycota</taxon>
        <taxon>Entomophthoromycotina</taxon>
        <taxon>Basidiobolomycetes</taxon>
        <taxon>Basidiobolales</taxon>
        <taxon>Basidiobolaceae</taxon>
        <taxon>Basidiobolus</taxon>
    </lineage>
</organism>
<dbReference type="FunCoup" id="A0A1Y1YMC2">
    <property type="interactions" value="499"/>
</dbReference>